<dbReference type="InterPro" id="IPR036388">
    <property type="entry name" value="WH-like_DNA-bd_sf"/>
</dbReference>
<dbReference type="InterPro" id="IPR000835">
    <property type="entry name" value="HTH_MarR-typ"/>
</dbReference>
<evidence type="ECO:0000256" key="2">
    <source>
        <dbReference type="ARBA" id="ARBA00023125"/>
    </source>
</evidence>
<reference evidence="5" key="1">
    <citation type="submission" date="2019-02" db="EMBL/GenBank/DDBJ databases">
        <authorList>
            <person name="Li S.-H."/>
        </authorList>
    </citation>
    <scope>NUCLEOTIDE SEQUENCE</scope>
    <source>
        <strain evidence="5">IMCC14734</strain>
    </source>
</reference>
<feature type="domain" description="HTH marR-type" evidence="4">
    <location>
        <begin position="155"/>
        <end position="287"/>
    </location>
</feature>
<protein>
    <submittedName>
        <fullName evidence="5">MarR family transcriptional regulator</fullName>
    </submittedName>
</protein>
<dbReference type="RefSeq" id="WP_279247041.1">
    <property type="nucleotide sequence ID" value="NZ_SHNN01000005.1"/>
</dbReference>
<dbReference type="SMART" id="SM00347">
    <property type="entry name" value="HTH_MARR"/>
    <property type="match status" value="2"/>
</dbReference>
<keyword evidence="3" id="KW-0804">Transcription</keyword>
<keyword evidence="2" id="KW-0238">DNA-binding</keyword>
<evidence type="ECO:0000259" key="4">
    <source>
        <dbReference type="PROSITE" id="PS50995"/>
    </source>
</evidence>
<dbReference type="SUPFAM" id="SSF46785">
    <property type="entry name" value="Winged helix' DNA-binding domain"/>
    <property type="match status" value="2"/>
</dbReference>
<dbReference type="PRINTS" id="PR00598">
    <property type="entry name" value="HTHMARR"/>
</dbReference>
<proteinExistence type="predicted"/>
<dbReference type="InterPro" id="IPR036390">
    <property type="entry name" value="WH_DNA-bd_sf"/>
</dbReference>
<dbReference type="Proteomes" id="UP001143362">
    <property type="component" value="Unassembled WGS sequence"/>
</dbReference>
<dbReference type="PANTHER" id="PTHR42756">
    <property type="entry name" value="TRANSCRIPTIONAL REGULATOR, MARR"/>
    <property type="match status" value="1"/>
</dbReference>
<accession>A0ABT3TL72</accession>
<comment type="caution">
    <text evidence="5">The sequence shown here is derived from an EMBL/GenBank/DDBJ whole genome shotgun (WGS) entry which is preliminary data.</text>
</comment>
<dbReference type="PANTHER" id="PTHR42756:SF1">
    <property type="entry name" value="TRANSCRIPTIONAL REPRESSOR OF EMRAB OPERON"/>
    <property type="match status" value="1"/>
</dbReference>
<keyword evidence="1" id="KW-0805">Transcription regulation</keyword>
<dbReference type="EMBL" id="SHNN01000005">
    <property type="protein sequence ID" value="MCX2983010.1"/>
    <property type="molecule type" value="Genomic_DNA"/>
</dbReference>
<dbReference type="Gene3D" id="1.10.10.10">
    <property type="entry name" value="Winged helix-like DNA-binding domain superfamily/Winged helix DNA-binding domain"/>
    <property type="match status" value="2"/>
</dbReference>
<evidence type="ECO:0000313" key="6">
    <source>
        <dbReference type="Proteomes" id="UP001143362"/>
    </source>
</evidence>
<name>A0ABT3TL72_9GAMM</name>
<dbReference type="PROSITE" id="PS50995">
    <property type="entry name" value="HTH_MARR_2"/>
    <property type="match status" value="2"/>
</dbReference>
<evidence type="ECO:0000256" key="1">
    <source>
        <dbReference type="ARBA" id="ARBA00023015"/>
    </source>
</evidence>
<organism evidence="5 6">
    <name type="scientific">Candidatus Litorirhabdus singularis</name>
    <dbReference type="NCBI Taxonomy" id="2518993"/>
    <lineage>
        <taxon>Bacteria</taxon>
        <taxon>Pseudomonadati</taxon>
        <taxon>Pseudomonadota</taxon>
        <taxon>Gammaproteobacteria</taxon>
        <taxon>Cellvibrionales</taxon>
        <taxon>Halieaceae</taxon>
        <taxon>Candidatus Litorirhabdus</taxon>
    </lineage>
</organism>
<gene>
    <name evidence="5" type="ORF">EYC98_19275</name>
</gene>
<dbReference type="Pfam" id="PF01047">
    <property type="entry name" value="MarR"/>
    <property type="match status" value="2"/>
</dbReference>
<feature type="domain" description="HTH marR-type" evidence="4">
    <location>
        <begin position="9"/>
        <end position="138"/>
    </location>
</feature>
<evidence type="ECO:0000313" key="5">
    <source>
        <dbReference type="EMBL" id="MCX2983010.1"/>
    </source>
</evidence>
<sequence length="305" mass="34853">MPSRLEQHPGLLLHDITRLFRHSFGTQLRDLGLSEPQWRVLGTVNRLSGMDQTQLAALLGIGKAPLGKLVDRLESEGLLQRYPDPDDRRTNRLRLTPRAQPITDTMRRRHLQFQEYYLAELDLPTRQVLEETLLTVYTNLAGDNQDRQILPSTESLSIIQLISAVTRLNSRHFDIKLKAMGFTRSQWLVLSALDADEGLSQSSLAAKLNMGKAPLGVLIDELEAGDWLLRQIDPQDRRARRLFLTPACRADLQSMAQEFETLHQYSLSHIGNTKQRLFTRALQNIRARLNAYAEDPEQLFPEIKT</sequence>
<evidence type="ECO:0000256" key="3">
    <source>
        <dbReference type="ARBA" id="ARBA00023163"/>
    </source>
</evidence>
<keyword evidence="6" id="KW-1185">Reference proteome</keyword>